<dbReference type="InterPro" id="IPR008984">
    <property type="entry name" value="SMAD_FHA_dom_sf"/>
</dbReference>
<feature type="compositionally biased region" description="Basic and acidic residues" evidence="1">
    <location>
        <begin position="320"/>
        <end position="330"/>
    </location>
</feature>
<evidence type="ECO:0000259" key="2">
    <source>
        <dbReference type="Pfam" id="PF00498"/>
    </source>
</evidence>
<dbReference type="PANTHER" id="PTHR21315:SF2">
    <property type="entry name" value="APRATAXIN AND PNK-LIKE FACTOR"/>
    <property type="match status" value="1"/>
</dbReference>
<keyword evidence="5" id="KW-1185">Reference proteome</keyword>
<dbReference type="GO" id="GO:0005634">
    <property type="term" value="C:nucleus"/>
    <property type="evidence" value="ECO:0007669"/>
    <property type="project" value="TreeGrafter"/>
</dbReference>
<dbReference type="Proteomes" id="UP001431783">
    <property type="component" value="Unassembled WGS sequence"/>
</dbReference>
<dbReference type="SUPFAM" id="SSF49879">
    <property type="entry name" value="SMAD/FHA domain"/>
    <property type="match status" value="1"/>
</dbReference>
<organism evidence="4 5">
    <name type="scientific">Henosepilachna vigintioctopunctata</name>
    <dbReference type="NCBI Taxonomy" id="420089"/>
    <lineage>
        <taxon>Eukaryota</taxon>
        <taxon>Metazoa</taxon>
        <taxon>Ecdysozoa</taxon>
        <taxon>Arthropoda</taxon>
        <taxon>Hexapoda</taxon>
        <taxon>Insecta</taxon>
        <taxon>Pterygota</taxon>
        <taxon>Neoptera</taxon>
        <taxon>Endopterygota</taxon>
        <taxon>Coleoptera</taxon>
        <taxon>Polyphaga</taxon>
        <taxon>Cucujiformia</taxon>
        <taxon>Coccinelloidea</taxon>
        <taxon>Coccinellidae</taxon>
        <taxon>Epilachninae</taxon>
        <taxon>Epilachnini</taxon>
        <taxon>Henosepilachna</taxon>
    </lineage>
</organism>
<comment type="caution">
    <text evidence="4">The sequence shown here is derived from an EMBL/GenBank/DDBJ whole genome shotgun (WGS) entry which is preliminary data.</text>
</comment>
<feature type="domain" description="PBZ-type" evidence="3">
    <location>
        <begin position="348"/>
        <end position="373"/>
    </location>
</feature>
<evidence type="ECO:0000256" key="1">
    <source>
        <dbReference type="SAM" id="MobiDB-lite"/>
    </source>
</evidence>
<feature type="region of interest" description="Disordered" evidence="1">
    <location>
        <begin position="362"/>
        <end position="419"/>
    </location>
</feature>
<reference evidence="4 5" key="1">
    <citation type="submission" date="2023-03" db="EMBL/GenBank/DDBJ databases">
        <title>Genome insight into feeding habits of ladybird beetles.</title>
        <authorList>
            <person name="Li H.-S."/>
            <person name="Huang Y.-H."/>
            <person name="Pang H."/>
        </authorList>
    </citation>
    <scope>NUCLEOTIDE SEQUENCE [LARGE SCALE GENOMIC DNA]</scope>
    <source>
        <strain evidence="4">SYSU_2023b</strain>
        <tissue evidence="4">Whole body</tissue>
    </source>
</reference>
<dbReference type="Gene3D" id="2.60.200.20">
    <property type="match status" value="1"/>
</dbReference>
<dbReference type="GO" id="GO:0003906">
    <property type="term" value="F:DNA-(apurinic or apyrimidinic site) endonuclease activity"/>
    <property type="evidence" value="ECO:0007669"/>
    <property type="project" value="InterPro"/>
</dbReference>
<dbReference type="PANTHER" id="PTHR21315">
    <property type="entry name" value="APRATAXIN AND PNK-LIKE FACTOR-RELATED"/>
    <property type="match status" value="1"/>
</dbReference>
<dbReference type="InterPro" id="IPR039253">
    <property type="entry name" value="APLF"/>
</dbReference>
<dbReference type="AlphaFoldDB" id="A0AAW1V784"/>
<feature type="compositionally biased region" description="Acidic residues" evidence="1">
    <location>
        <begin position="257"/>
        <end position="271"/>
    </location>
</feature>
<dbReference type="InterPro" id="IPR000253">
    <property type="entry name" value="FHA_dom"/>
</dbReference>
<feature type="compositionally biased region" description="Basic and acidic residues" evidence="1">
    <location>
        <begin position="364"/>
        <end position="373"/>
    </location>
</feature>
<feature type="compositionally biased region" description="Basic and acidic residues" evidence="1">
    <location>
        <begin position="289"/>
        <end position="298"/>
    </location>
</feature>
<dbReference type="GO" id="GO:0006302">
    <property type="term" value="P:double-strand break repair"/>
    <property type="evidence" value="ECO:0007669"/>
    <property type="project" value="InterPro"/>
</dbReference>
<protein>
    <recommendedName>
        <fullName evidence="6">Aprataxin and PNK-like factor</fullName>
    </recommendedName>
</protein>
<evidence type="ECO:0000313" key="4">
    <source>
        <dbReference type="EMBL" id="KAK9891169.1"/>
    </source>
</evidence>
<evidence type="ECO:0000313" key="5">
    <source>
        <dbReference type="Proteomes" id="UP001431783"/>
    </source>
</evidence>
<feature type="domain" description="PBZ-type" evidence="3">
    <location>
        <begin position="384"/>
        <end position="408"/>
    </location>
</feature>
<feature type="region of interest" description="Disordered" evidence="1">
    <location>
        <begin position="245"/>
        <end position="342"/>
    </location>
</feature>
<dbReference type="GO" id="GO:0008408">
    <property type="term" value="F:3'-5' exonuclease activity"/>
    <property type="evidence" value="ECO:0007669"/>
    <property type="project" value="InterPro"/>
</dbReference>
<feature type="domain" description="FHA" evidence="2">
    <location>
        <begin position="37"/>
        <end position="94"/>
    </location>
</feature>
<sequence length="456" mass="50681">MVSLNIFDVDSQNNDVPLLTLQSGEHILGRGSFSNCTDKRISRNHIVIKVEDGRATLKSVHVNPCYFMSFNQSNVQLLSKNLPVELKDGDKFAFLTDIWYRIKINKSDSFVNTPASRTLTIPKDSSATLVTSSSHTRIFSATSGTTSFVKRSLEEIDSNEGRKKLKTINESLDQFLQDLNEIKTPDCVDKSNTEIKKEDGGADDSGETTREVFRKIEIPDSDEDSDVDLTLEVTRDIATVTTIQASKSEVKEKVSSDSDDDENIQTIDEPDSSNIQENFNEDLPVPSSELEKSNDKTSESAVKIEQSVSNSDDMGPEDNEAARKEERGDAVDSSSSVSGNSIGNKLRREQCWYGSRCYRKNPRHREELSHPGDEDYNPDPNGDRPECSYGATCYRSNQMHRRQYRHPSSGPAPKPSKNGSIQIINYIGCRYCKHCTTKCDHDDSAKGGGSGYGGVV</sequence>
<gene>
    <name evidence="4" type="ORF">WA026_013486</name>
</gene>
<proteinExistence type="predicted"/>
<dbReference type="Pfam" id="PF00498">
    <property type="entry name" value="FHA"/>
    <property type="match status" value="1"/>
</dbReference>
<name>A0AAW1V784_9CUCU</name>
<evidence type="ECO:0000259" key="3">
    <source>
        <dbReference type="Pfam" id="PF10283"/>
    </source>
</evidence>
<dbReference type="GO" id="GO:0035861">
    <property type="term" value="C:site of double-strand break"/>
    <property type="evidence" value="ECO:0007669"/>
    <property type="project" value="TreeGrafter"/>
</dbReference>
<dbReference type="InterPro" id="IPR019406">
    <property type="entry name" value="APLF_PBZ"/>
</dbReference>
<accession>A0AAW1V784</accession>
<evidence type="ECO:0008006" key="6">
    <source>
        <dbReference type="Google" id="ProtNLM"/>
    </source>
</evidence>
<dbReference type="Pfam" id="PF10283">
    <property type="entry name" value="zf-CCHH"/>
    <property type="match status" value="2"/>
</dbReference>
<feature type="compositionally biased region" description="Low complexity" evidence="1">
    <location>
        <begin position="333"/>
        <end position="342"/>
    </location>
</feature>
<dbReference type="EMBL" id="JARQZJ010000127">
    <property type="protein sequence ID" value="KAK9891169.1"/>
    <property type="molecule type" value="Genomic_DNA"/>
</dbReference>